<name>A0A2P4YSK0_9STRA</name>
<protein>
    <recommendedName>
        <fullName evidence="3">Reverse transcriptase Ty1/copia-type domain-containing protein</fullName>
    </recommendedName>
</protein>
<dbReference type="OrthoDB" id="413361at2759"/>
<reference evidence="1 2" key="1">
    <citation type="journal article" date="2017" name="Genome Biol. Evol.">
        <title>Phytophthora megakarya and P. palmivora, closely related causal agents of cacao black pod rot, underwent increases in genome sizes and gene numbers by different mechanisms.</title>
        <authorList>
            <person name="Ali S.S."/>
            <person name="Shao J."/>
            <person name="Lary D.J."/>
            <person name="Kronmiller B."/>
            <person name="Shen D."/>
            <person name="Strem M.D."/>
            <person name="Amoako-Attah I."/>
            <person name="Akrofi A.Y."/>
            <person name="Begoude B.A."/>
            <person name="Ten Hoopen G.M."/>
            <person name="Coulibaly K."/>
            <person name="Kebe B.I."/>
            <person name="Melnick R.L."/>
            <person name="Guiltinan M.J."/>
            <person name="Tyler B.M."/>
            <person name="Meinhardt L.W."/>
            <person name="Bailey B.A."/>
        </authorList>
    </citation>
    <scope>NUCLEOTIDE SEQUENCE [LARGE SCALE GENOMIC DNA]</scope>
    <source>
        <strain evidence="2">sbr112.9</strain>
    </source>
</reference>
<organism evidence="1 2">
    <name type="scientific">Phytophthora palmivora</name>
    <dbReference type="NCBI Taxonomy" id="4796"/>
    <lineage>
        <taxon>Eukaryota</taxon>
        <taxon>Sar</taxon>
        <taxon>Stramenopiles</taxon>
        <taxon>Oomycota</taxon>
        <taxon>Peronosporomycetes</taxon>
        <taxon>Peronosporales</taxon>
        <taxon>Peronosporaceae</taxon>
        <taxon>Phytophthora</taxon>
    </lineage>
</organism>
<dbReference type="EMBL" id="NCKW01000282">
    <property type="protein sequence ID" value="POM80795.1"/>
    <property type="molecule type" value="Genomic_DNA"/>
</dbReference>
<evidence type="ECO:0000313" key="1">
    <source>
        <dbReference type="EMBL" id="POM80795.1"/>
    </source>
</evidence>
<proteinExistence type="predicted"/>
<keyword evidence="2" id="KW-1185">Reference proteome</keyword>
<evidence type="ECO:0000313" key="2">
    <source>
        <dbReference type="Proteomes" id="UP000237271"/>
    </source>
</evidence>
<comment type="caution">
    <text evidence="1">The sequence shown here is derived from an EMBL/GenBank/DDBJ whole genome shotgun (WGS) entry which is preliminary data.</text>
</comment>
<dbReference type="AlphaFoldDB" id="A0A2P4YSK0"/>
<gene>
    <name evidence="1" type="ORF">PHPALM_1319</name>
</gene>
<dbReference type="Proteomes" id="UP000237271">
    <property type="component" value="Unassembled WGS sequence"/>
</dbReference>
<evidence type="ECO:0008006" key="3">
    <source>
        <dbReference type="Google" id="ProtNLM"/>
    </source>
</evidence>
<accession>A0A2P4YSK0</accession>
<sequence>MRSSYSSDWHKTVLYDCESIMRNKTWTLVPQPRNCKVLQCRWVFVRKRHKAVAFSDLRLSAEERYTLHQNLLACHHGITLRGIENFELLQSDEYPMAYTDSD</sequence>